<name>A0ABM0GGW5_SACKO</name>
<protein>
    <submittedName>
        <fullName evidence="3">HD phosphohydrolase-like</fullName>
    </submittedName>
</protein>
<dbReference type="SUPFAM" id="SSF109604">
    <property type="entry name" value="HD-domain/PDEase-like"/>
    <property type="match status" value="1"/>
</dbReference>
<organism evidence="2 3">
    <name type="scientific">Saccoglossus kowalevskii</name>
    <name type="common">Acorn worm</name>
    <dbReference type="NCBI Taxonomy" id="10224"/>
    <lineage>
        <taxon>Eukaryota</taxon>
        <taxon>Metazoa</taxon>
        <taxon>Hemichordata</taxon>
        <taxon>Enteropneusta</taxon>
        <taxon>Harrimaniidae</taxon>
        <taxon>Saccoglossus</taxon>
    </lineage>
</organism>
<dbReference type="InterPro" id="IPR052567">
    <property type="entry name" value="OP_Dioxygenase"/>
</dbReference>
<keyword evidence="2" id="KW-1185">Reference proteome</keyword>
<dbReference type="Pfam" id="PF01966">
    <property type="entry name" value="HD"/>
    <property type="match status" value="1"/>
</dbReference>
<dbReference type="RefSeq" id="NP_001171807.1">
    <property type="nucleotide sequence ID" value="NM_001184878.1"/>
</dbReference>
<reference evidence="3" key="2">
    <citation type="submission" date="2025-08" db="UniProtKB">
        <authorList>
            <consortium name="RefSeq"/>
        </authorList>
    </citation>
    <scope>IDENTIFICATION</scope>
</reference>
<sequence>MEDASTKARIESTTDEVFALYRKHGDVDYIGEPVTQSEHAVQCAMLANKDGYPEEVILGALFHDIGHVLGIDRGMQRMITGDVQLGTADHDIVGEDYLKNLGFPSSVTDIVRGHVSAKRYLVATDKKYNDNLTVASKMTLVHQGGPMTREEADEFEKNPNFEAILKMRHWDESAKDPYVKMNQILDYVELCKRVLKNNLK</sequence>
<accession>A0ABM0GGW5</accession>
<gene>
    <name evidence="3" type="primary">LOC100376109</name>
</gene>
<dbReference type="PANTHER" id="PTHR40202">
    <property type="match status" value="1"/>
</dbReference>
<dbReference type="InterPro" id="IPR006674">
    <property type="entry name" value="HD_domain"/>
</dbReference>
<proteinExistence type="predicted"/>
<dbReference type="Gene3D" id="1.10.3210.10">
    <property type="entry name" value="Hypothetical protein af1432"/>
    <property type="match status" value="1"/>
</dbReference>
<evidence type="ECO:0000313" key="2">
    <source>
        <dbReference type="Proteomes" id="UP000694865"/>
    </source>
</evidence>
<dbReference type="PANTHER" id="PTHR40202:SF1">
    <property type="entry name" value="HD DOMAIN-CONTAINING PROTEIN"/>
    <property type="match status" value="1"/>
</dbReference>
<evidence type="ECO:0000313" key="3">
    <source>
        <dbReference type="RefSeq" id="NP_001171807.1"/>
    </source>
</evidence>
<reference evidence="3" key="1">
    <citation type="journal article" date="2008" name="Biol. Bull.">
        <title>cDNA sequences for transcription factors and signaling proteins of the hemichordate Saccoglossus kowalevskii: efficacy of the expressed sequence tag (EST) approach for evolutionary and developmental studies of a new organism.</title>
        <authorList>
            <person name="Freeman R.M. Jr."/>
            <person name="Wu M."/>
            <person name="Cordonnier-Pratt M.M."/>
            <person name="Pratt L.H."/>
            <person name="Gruber C.E."/>
            <person name="Smith M."/>
            <person name="Lander E.S."/>
            <person name="Stange-Thomann N."/>
            <person name="Lowe C.J."/>
            <person name="Gerhart J."/>
            <person name="Kirschner M."/>
        </authorList>
    </citation>
    <scope>NUCLEOTIDE SEQUENCE</scope>
</reference>
<dbReference type="GeneID" id="100376109"/>
<dbReference type="Proteomes" id="UP000694865">
    <property type="component" value="Unplaced"/>
</dbReference>
<feature type="domain" description="HD" evidence="1">
    <location>
        <begin position="43"/>
        <end position="119"/>
    </location>
</feature>
<evidence type="ECO:0000259" key="1">
    <source>
        <dbReference type="Pfam" id="PF01966"/>
    </source>
</evidence>